<evidence type="ECO:0000313" key="3">
    <source>
        <dbReference type="Proteomes" id="UP000053647"/>
    </source>
</evidence>
<dbReference type="Pfam" id="PF05042">
    <property type="entry name" value="Caleosin"/>
    <property type="match status" value="1"/>
</dbReference>
<dbReference type="AlphaFoldDB" id="A0A0C9TWG8"/>
<name>A0A0C9TWG8_PAXIN</name>
<dbReference type="PANTHER" id="PTHR31495">
    <property type="entry name" value="PEROXYGENASE 3-RELATED"/>
    <property type="match status" value="1"/>
</dbReference>
<gene>
    <name evidence="2" type="ORF">PAXINDRAFT_115955</name>
</gene>
<keyword evidence="3" id="KW-1185">Reference proteome</keyword>
<accession>A0A0C9TWG8</accession>
<dbReference type="Proteomes" id="UP000053647">
    <property type="component" value="Unassembled WGS sequence"/>
</dbReference>
<evidence type="ECO:0008006" key="4">
    <source>
        <dbReference type="Google" id="ProtNLM"/>
    </source>
</evidence>
<dbReference type="PANTHER" id="PTHR31495:SF0">
    <property type="entry name" value="BINDING PROTEIN CALEOSIN, PUTATIVE (AFU_ORTHOLOGUE AFUA_5G13750)-RELATED"/>
    <property type="match status" value="1"/>
</dbReference>
<protein>
    <recommendedName>
        <fullName evidence="4">Caleosin-domain-containing protein</fullName>
    </recommendedName>
</protein>
<comment type="similarity">
    <text evidence="1">Belongs to the caleosin family.</text>
</comment>
<evidence type="ECO:0000313" key="2">
    <source>
        <dbReference type="EMBL" id="KIJ14598.1"/>
    </source>
</evidence>
<dbReference type="EMBL" id="KN819342">
    <property type="protein sequence ID" value="KIJ14598.1"/>
    <property type="molecule type" value="Genomic_DNA"/>
</dbReference>
<dbReference type="GO" id="GO:0004497">
    <property type="term" value="F:monooxygenase activity"/>
    <property type="evidence" value="ECO:0007669"/>
    <property type="project" value="TreeGrafter"/>
</dbReference>
<dbReference type="HOGENOM" id="CLU_062049_0_1_1"/>
<dbReference type="OrthoDB" id="640742at2759"/>
<sequence>MVLRSGHALAVPLAPVTATRPCRPDTDVHVERPYLPRASVAPSAEHPDGSLQHATKYKNYSVMQQHCVYWDGDDDGVIWPRDTWKGFRNLGFNLLFSFWATIVIHSTLSLPTRLGVSYLPDPFFRIYLETIHADKHGSDSGVFDTEGRFIPARFEDMWTKYTAGTDTRRGSLPTTMTLSELWDFIHGNRLAMDPFGWMASFLEWITTFLLVQKNGEVDKEDVRKVLDGSLFFEIRNARKSREGWNQGFGFGGDGFVGGEKMLPFGL</sequence>
<dbReference type="InterPro" id="IPR007736">
    <property type="entry name" value="Caleosin-related"/>
</dbReference>
<evidence type="ECO:0000256" key="1">
    <source>
        <dbReference type="ARBA" id="ARBA00006765"/>
    </source>
</evidence>
<organism evidence="2 3">
    <name type="scientific">Paxillus involutus ATCC 200175</name>
    <dbReference type="NCBI Taxonomy" id="664439"/>
    <lineage>
        <taxon>Eukaryota</taxon>
        <taxon>Fungi</taxon>
        <taxon>Dikarya</taxon>
        <taxon>Basidiomycota</taxon>
        <taxon>Agaricomycotina</taxon>
        <taxon>Agaricomycetes</taxon>
        <taxon>Agaricomycetidae</taxon>
        <taxon>Boletales</taxon>
        <taxon>Paxilineae</taxon>
        <taxon>Paxillaceae</taxon>
        <taxon>Paxillus</taxon>
    </lineage>
</organism>
<reference evidence="2 3" key="1">
    <citation type="submission" date="2014-06" db="EMBL/GenBank/DDBJ databases">
        <authorList>
            <consortium name="DOE Joint Genome Institute"/>
            <person name="Kuo A."/>
            <person name="Kohler A."/>
            <person name="Nagy L.G."/>
            <person name="Floudas D."/>
            <person name="Copeland A."/>
            <person name="Barry K.W."/>
            <person name="Cichocki N."/>
            <person name="Veneault-Fourrey C."/>
            <person name="LaButti K."/>
            <person name="Lindquist E.A."/>
            <person name="Lipzen A."/>
            <person name="Lundell T."/>
            <person name="Morin E."/>
            <person name="Murat C."/>
            <person name="Sun H."/>
            <person name="Tunlid A."/>
            <person name="Henrissat B."/>
            <person name="Grigoriev I.V."/>
            <person name="Hibbett D.S."/>
            <person name="Martin F."/>
            <person name="Nordberg H.P."/>
            <person name="Cantor M.N."/>
            <person name="Hua S.X."/>
        </authorList>
    </citation>
    <scope>NUCLEOTIDE SEQUENCE [LARGE SCALE GENOMIC DNA]</scope>
    <source>
        <strain evidence="2 3">ATCC 200175</strain>
    </source>
</reference>
<dbReference type="GO" id="GO:0005509">
    <property type="term" value="F:calcium ion binding"/>
    <property type="evidence" value="ECO:0007669"/>
    <property type="project" value="TreeGrafter"/>
</dbReference>
<reference evidence="3" key="2">
    <citation type="submission" date="2015-01" db="EMBL/GenBank/DDBJ databases">
        <title>Evolutionary Origins and Diversification of the Mycorrhizal Mutualists.</title>
        <authorList>
            <consortium name="DOE Joint Genome Institute"/>
            <consortium name="Mycorrhizal Genomics Consortium"/>
            <person name="Kohler A."/>
            <person name="Kuo A."/>
            <person name="Nagy L.G."/>
            <person name="Floudas D."/>
            <person name="Copeland A."/>
            <person name="Barry K.W."/>
            <person name="Cichocki N."/>
            <person name="Veneault-Fourrey C."/>
            <person name="LaButti K."/>
            <person name="Lindquist E.A."/>
            <person name="Lipzen A."/>
            <person name="Lundell T."/>
            <person name="Morin E."/>
            <person name="Murat C."/>
            <person name="Riley R."/>
            <person name="Ohm R."/>
            <person name="Sun H."/>
            <person name="Tunlid A."/>
            <person name="Henrissat B."/>
            <person name="Grigoriev I.V."/>
            <person name="Hibbett D.S."/>
            <person name="Martin F."/>
        </authorList>
    </citation>
    <scope>NUCLEOTIDE SEQUENCE [LARGE SCALE GENOMIC DNA]</scope>
    <source>
        <strain evidence="3">ATCC 200175</strain>
    </source>
</reference>
<proteinExistence type="inferred from homology"/>